<dbReference type="PROSITE" id="PS51996">
    <property type="entry name" value="TR_MART"/>
    <property type="match status" value="1"/>
</dbReference>
<reference evidence="2" key="1">
    <citation type="submission" date="2021-02" db="EMBL/GenBank/DDBJ databases">
        <authorList>
            <person name="Nowell W R."/>
        </authorList>
    </citation>
    <scope>NUCLEOTIDE SEQUENCE</scope>
</reference>
<evidence type="ECO:0000313" key="2">
    <source>
        <dbReference type="EMBL" id="CAF1035294.1"/>
    </source>
</evidence>
<evidence type="ECO:0000256" key="1">
    <source>
        <dbReference type="PROSITE-ProRule" id="PRU00339"/>
    </source>
</evidence>
<sequence length="854" mass="101564">MARPKISTEDISRYNHLFNRERVNLESHQLIWLDANWKKDKTTLENLRKIVDYTKIFDNMDECLVYINQTDTTVTFLICSGQMGETFTSKVHHFDSIYAIYIYCQNKEYHQKWASKYSKVRQVHNSLEHLINDLTATVQEYKQHENTNLLGKGQKEATTSAAAFSWWEDFIDMLILLPYPEDYQSKLINLLKNYYNDKEEEMKILDEFSSTYKSSNAVHWYTRETFLYRIMNKALRQQNTELIFLFGFFIQDLSRQVKFEYENFKLLNLKKPIISLYRGQLMSKDEIEELASGSGGCLGNNCFFSTSLQRSLALSFLPQPSKIKGNLQRVLFEIQVDIRQPCRYFADITHVNYVPHESEILFTIGTEFRKEEVKYNQNEDLWIIPLELNNDYDQHDSREFEISSEKFTISNCLNICTDWNFCVMSSTDSINLIFDGLIALYPMYKEWILAAQYHSLANRNVDWEERNVSLLLSYYDKALKCWKKHKNDSDLNIDTSIGKVYKDMAYYYACYIRDSEMCLKHYDMAINHLKLALEKEVSKKSIYAQTNIYQILSDTYYAKMERIIDSESKNHNNNQSHITMTIKYAELCIQHMLKCYEFPDFKTAKRFKELAKVYESIKDYDNALINYDKALRIYFELVKEISSYFYNTVDKILELCAVHKNDHHTKLEYQLLKHEYTLKIAAPSSTDNDYAAAEKKREIASSYYRLGDFYQSIYKYDEALDSYQRALMIHEQELESHHYQFSGLIENITNIYFEHKHDHQLALKYQLMYHEYIVKQSTPDTRNDDQRQIDRKKYQCGVSHISLSDFYVKIHQYDLAKEHLLKALDLYEEVQTMTLEHKIEIINEKLKTVQKFLT</sequence>
<feature type="repeat" description="TPR" evidence="1">
    <location>
        <begin position="604"/>
        <end position="637"/>
    </location>
</feature>
<dbReference type="Gene3D" id="1.25.40.10">
    <property type="entry name" value="Tetratricopeptide repeat domain"/>
    <property type="match status" value="1"/>
</dbReference>
<dbReference type="InterPro" id="IPR019734">
    <property type="entry name" value="TPR_rpt"/>
</dbReference>
<dbReference type="EMBL" id="CAJNOO010000794">
    <property type="protein sequence ID" value="CAF1035294.1"/>
    <property type="molecule type" value="Genomic_DNA"/>
</dbReference>
<dbReference type="SUPFAM" id="SSF48452">
    <property type="entry name" value="TPR-like"/>
    <property type="match status" value="1"/>
</dbReference>
<comment type="caution">
    <text evidence="2">The sequence shown here is derived from an EMBL/GenBank/DDBJ whole genome shotgun (WGS) entry which is preliminary data.</text>
</comment>
<dbReference type="Proteomes" id="UP000663882">
    <property type="component" value="Unassembled WGS sequence"/>
</dbReference>
<dbReference type="PROSITE" id="PS50005">
    <property type="entry name" value="TPR"/>
    <property type="match status" value="2"/>
</dbReference>
<dbReference type="SMART" id="SM00028">
    <property type="entry name" value="TPR"/>
    <property type="match status" value="3"/>
</dbReference>
<dbReference type="OrthoDB" id="10045281at2759"/>
<protein>
    <submittedName>
        <fullName evidence="2">Uncharacterized protein</fullName>
    </submittedName>
</protein>
<name>A0A814JA86_9BILA</name>
<dbReference type="Gene3D" id="3.90.176.10">
    <property type="entry name" value="Toxin ADP-ribosyltransferase, Chain A, domain 1"/>
    <property type="match status" value="1"/>
</dbReference>
<proteinExistence type="predicted"/>
<dbReference type="Pfam" id="PF13374">
    <property type="entry name" value="TPR_10"/>
    <property type="match status" value="1"/>
</dbReference>
<feature type="repeat" description="TPR" evidence="1">
    <location>
        <begin position="700"/>
        <end position="733"/>
    </location>
</feature>
<keyword evidence="1" id="KW-0802">TPR repeat</keyword>
<dbReference type="AlphaFoldDB" id="A0A814JA86"/>
<gene>
    <name evidence="2" type="ORF">RFH988_LOCUS15932</name>
</gene>
<dbReference type="SUPFAM" id="SSF56399">
    <property type="entry name" value="ADP-ribosylation"/>
    <property type="match status" value="1"/>
</dbReference>
<organism evidence="2 3">
    <name type="scientific">Rotaria sordida</name>
    <dbReference type="NCBI Taxonomy" id="392033"/>
    <lineage>
        <taxon>Eukaryota</taxon>
        <taxon>Metazoa</taxon>
        <taxon>Spiralia</taxon>
        <taxon>Gnathifera</taxon>
        <taxon>Rotifera</taxon>
        <taxon>Eurotatoria</taxon>
        <taxon>Bdelloidea</taxon>
        <taxon>Philodinida</taxon>
        <taxon>Philodinidae</taxon>
        <taxon>Rotaria</taxon>
    </lineage>
</organism>
<dbReference type="Pfam" id="PF13181">
    <property type="entry name" value="TPR_8"/>
    <property type="match status" value="1"/>
</dbReference>
<dbReference type="PROSITE" id="PS50293">
    <property type="entry name" value="TPR_REGION"/>
    <property type="match status" value="1"/>
</dbReference>
<dbReference type="InterPro" id="IPR011990">
    <property type="entry name" value="TPR-like_helical_dom_sf"/>
</dbReference>
<accession>A0A814JA86</accession>
<evidence type="ECO:0000313" key="3">
    <source>
        <dbReference type="Proteomes" id="UP000663882"/>
    </source>
</evidence>